<dbReference type="AntiFam" id="ANF00178">
    <property type="entry name" value="Shadow ORF (opposite dhbF)"/>
</dbReference>
<proteinExistence type="predicted"/>
<evidence type="ECO:0000313" key="2">
    <source>
        <dbReference type="EMBL" id="CAB4933711.1"/>
    </source>
</evidence>
<gene>
    <name evidence="2" type="ORF">UFOPK3472_04240</name>
</gene>
<accession>A0A6J7ISJ0</accession>
<evidence type="ECO:0000256" key="1">
    <source>
        <dbReference type="SAM" id="MobiDB-lite"/>
    </source>
</evidence>
<protein>
    <submittedName>
        <fullName evidence="2">Unannotated protein</fullName>
    </submittedName>
</protein>
<name>A0A6J7ISJ0_9ZZZZ</name>
<sequence>MHHHGDHVFAWADLEQSGLDRNVDGHVERRRRERKDLSLNVGGRGRNRHQVRHRLSGVENGLLRSVRGVGIDGAQRLVPVDHIHDGDLQCRDIQVAGQLQRERNVVCGGVDVEPVEEPHALLRKRQRDALRPDGRDQCSPAALPRRLFDAHREQCNRRRLEQHAHRHGGVECHSEPRDHLGGDQRVTAELEEVVVQSYPLDAKDVGEDVGDDLFDRCRRCAEISHLEHRRRQCAPVQLSVDRQRNRLQRNERRRNHVLRQQFGDTGSQILEVEGRPTVRHRRDHVGDQPGRPG</sequence>
<dbReference type="EMBL" id="CAFBLX010000509">
    <property type="protein sequence ID" value="CAB4933711.1"/>
    <property type="molecule type" value="Genomic_DNA"/>
</dbReference>
<organism evidence="2">
    <name type="scientific">freshwater metagenome</name>
    <dbReference type="NCBI Taxonomy" id="449393"/>
    <lineage>
        <taxon>unclassified sequences</taxon>
        <taxon>metagenomes</taxon>
        <taxon>ecological metagenomes</taxon>
    </lineage>
</organism>
<reference evidence="2" key="1">
    <citation type="submission" date="2020-05" db="EMBL/GenBank/DDBJ databases">
        <authorList>
            <person name="Chiriac C."/>
            <person name="Salcher M."/>
            <person name="Ghai R."/>
            <person name="Kavagutti S V."/>
        </authorList>
    </citation>
    <scope>NUCLEOTIDE SEQUENCE</scope>
</reference>
<dbReference type="AlphaFoldDB" id="A0A6J7ISJ0"/>
<feature type="region of interest" description="Disordered" evidence="1">
    <location>
        <begin position="261"/>
        <end position="293"/>
    </location>
</feature>